<feature type="signal peptide" evidence="4">
    <location>
        <begin position="1"/>
        <end position="20"/>
    </location>
</feature>
<dbReference type="SUPFAM" id="SSF53850">
    <property type="entry name" value="Periplasmic binding protein-like II"/>
    <property type="match status" value="1"/>
</dbReference>
<evidence type="ECO:0000259" key="6">
    <source>
        <dbReference type="Pfam" id="PF12849"/>
    </source>
</evidence>
<keyword evidence="4" id="KW-0592">Phosphate transport</keyword>
<dbReference type="GO" id="GO:0042301">
    <property type="term" value="F:phosphate ion binding"/>
    <property type="evidence" value="ECO:0007669"/>
    <property type="project" value="UniProtKB-UniRule"/>
</dbReference>
<dbReference type="Gene3D" id="3.40.190.10">
    <property type="entry name" value="Periplasmic binding protein-like II"/>
    <property type="match status" value="2"/>
</dbReference>
<organism evidence="7 8">
    <name type="scientific">Candidatus Thermoflexus japonica</name>
    <dbReference type="NCBI Taxonomy" id="2035417"/>
    <lineage>
        <taxon>Bacteria</taxon>
        <taxon>Bacillati</taxon>
        <taxon>Chloroflexota</taxon>
        <taxon>Thermoflexia</taxon>
        <taxon>Thermoflexales</taxon>
        <taxon>Thermoflexaceae</taxon>
        <taxon>Thermoflexus</taxon>
    </lineage>
</organism>
<accession>A0A2H5Y6K1</accession>
<dbReference type="GO" id="GO:0006817">
    <property type="term" value="P:phosphate ion transport"/>
    <property type="evidence" value="ECO:0007669"/>
    <property type="project" value="UniProtKB-UniRule"/>
</dbReference>
<feature type="region of interest" description="Disordered" evidence="5">
    <location>
        <begin position="26"/>
        <end position="53"/>
    </location>
</feature>
<gene>
    <name evidence="7" type="primary">pstS</name>
    <name evidence="7" type="ORF">HRbin22_01317</name>
</gene>
<evidence type="ECO:0000256" key="5">
    <source>
        <dbReference type="SAM" id="MobiDB-lite"/>
    </source>
</evidence>
<protein>
    <recommendedName>
        <fullName evidence="4">Phosphate-binding protein</fullName>
    </recommendedName>
</protein>
<dbReference type="PANTHER" id="PTHR30570:SF1">
    <property type="entry name" value="PHOSPHATE-BINDING PROTEIN PSTS"/>
    <property type="match status" value="1"/>
</dbReference>
<dbReference type="PANTHER" id="PTHR30570">
    <property type="entry name" value="PERIPLASMIC PHOSPHATE BINDING COMPONENT OF PHOSPHATE ABC TRANSPORTER"/>
    <property type="match status" value="1"/>
</dbReference>
<comment type="similarity">
    <text evidence="1 4">Belongs to the PstS family.</text>
</comment>
<evidence type="ECO:0000313" key="7">
    <source>
        <dbReference type="EMBL" id="GBD09070.1"/>
    </source>
</evidence>
<dbReference type="NCBIfam" id="TIGR02136">
    <property type="entry name" value="ptsS_2"/>
    <property type="match status" value="1"/>
</dbReference>
<keyword evidence="3 4" id="KW-0732">Signal</keyword>
<keyword evidence="2 4" id="KW-0813">Transport</keyword>
<dbReference type="InterPro" id="IPR011862">
    <property type="entry name" value="Phos-bd"/>
</dbReference>
<name>A0A2H5Y6K1_9CHLR</name>
<dbReference type="CDD" id="cd13654">
    <property type="entry name" value="PBP2_phosphate_like_2"/>
    <property type="match status" value="1"/>
</dbReference>
<sequence length="353" mass="38021">MNLRSAFAAWMFGLALVAAACQPAATPTAAPPASQPGGESKATATPAPQLSGEIKIDGSSTVYPISEAVAEEFGKAYPNVKVVVGISGTGGGFKKFCAGETDISDASRPIKTTEMETCQKNGIEFIELPVAYDALSVVVNPQNDWVACITVAELKKIWEPEAQGKITRWNQVNPQWPDAPLTLFGPGTDSGTFDYFTEAIVGKEDASRGDYTASEDDNVLVQGVANDRYALGYFGLAYYLENQDKLKALAIDNGKGCVAPSEQTVRDGTYQPLSRPLFIYVNRKAADRPEVEAFVRFYLTRGPALAKQVGYIPLPETVYQLALQRFEARKVGTVFKGGPQVGVSIEDLLKAEQ</sequence>
<dbReference type="Proteomes" id="UP000236642">
    <property type="component" value="Unassembled WGS sequence"/>
</dbReference>
<comment type="function">
    <text evidence="4">Involved in the system for phosphate transport across the cytoplasmic membrane.</text>
</comment>
<dbReference type="AlphaFoldDB" id="A0A2H5Y6K1"/>
<evidence type="ECO:0000313" key="8">
    <source>
        <dbReference type="Proteomes" id="UP000236642"/>
    </source>
</evidence>
<evidence type="ECO:0000256" key="3">
    <source>
        <dbReference type="ARBA" id="ARBA00022729"/>
    </source>
</evidence>
<evidence type="ECO:0000256" key="2">
    <source>
        <dbReference type="ARBA" id="ARBA00022448"/>
    </source>
</evidence>
<proteinExistence type="inferred from homology"/>
<feature type="chain" id="PRO_5027154205" description="Phosphate-binding protein" evidence="4">
    <location>
        <begin position="21"/>
        <end position="353"/>
    </location>
</feature>
<feature type="domain" description="PBP" evidence="6">
    <location>
        <begin position="44"/>
        <end position="299"/>
    </location>
</feature>
<reference evidence="8" key="1">
    <citation type="submission" date="2017-09" db="EMBL/GenBank/DDBJ databases">
        <title>Metaegenomics of thermophilic ammonia-oxidizing enrichment culture.</title>
        <authorList>
            <person name="Kato S."/>
            <person name="Suzuki K."/>
        </authorList>
    </citation>
    <scope>NUCLEOTIDE SEQUENCE [LARGE SCALE GENOMIC DNA]</scope>
</reference>
<comment type="caution">
    <text evidence="7">The sequence shown here is derived from an EMBL/GenBank/DDBJ whole genome shotgun (WGS) entry which is preliminary data.</text>
</comment>
<dbReference type="PROSITE" id="PS51257">
    <property type="entry name" value="PROKAR_LIPOPROTEIN"/>
    <property type="match status" value="1"/>
</dbReference>
<dbReference type="Pfam" id="PF12849">
    <property type="entry name" value="PBP_like_2"/>
    <property type="match status" value="1"/>
</dbReference>
<dbReference type="EMBL" id="BEHY01000026">
    <property type="protein sequence ID" value="GBD09070.1"/>
    <property type="molecule type" value="Genomic_DNA"/>
</dbReference>
<evidence type="ECO:0000256" key="1">
    <source>
        <dbReference type="ARBA" id="ARBA00008725"/>
    </source>
</evidence>
<dbReference type="FunFam" id="3.40.190.10:FF:000156">
    <property type="entry name" value="Phosphate ABC transporter, phosphate-binding protein"/>
    <property type="match status" value="1"/>
</dbReference>
<dbReference type="InterPro" id="IPR050811">
    <property type="entry name" value="Phosphate_ABC_transporter"/>
</dbReference>
<dbReference type="InterPro" id="IPR024370">
    <property type="entry name" value="PBP_domain"/>
</dbReference>
<evidence type="ECO:0000256" key="4">
    <source>
        <dbReference type="RuleBase" id="RU367119"/>
    </source>
</evidence>